<dbReference type="GO" id="GO:0005886">
    <property type="term" value="C:plasma membrane"/>
    <property type="evidence" value="ECO:0007669"/>
    <property type="project" value="UniProtKB-SubCell"/>
</dbReference>
<keyword evidence="5 7" id="KW-1133">Transmembrane helix</keyword>
<name>A0A841RJT1_9BACI</name>
<reference evidence="9 10" key="1">
    <citation type="submission" date="2020-08" db="EMBL/GenBank/DDBJ databases">
        <title>Genomic Encyclopedia of Type Strains, Phase IV (KMG-IV): sequencing the most valuable type-strain genomes for metagenomic binning, comparative biology and taxonomic classification.</title>
        <authorList>
            <person name="Goeker M."/>
        </authorList>
    </citation>
    <scope>NUCLEOTIDE SEQUENCE [LARGE SCALE GENOMIC DNA]</scope>
    <source>
        <strain evidence="9 10">DSM 11805</strain>
    </source>
</reference>
<evidence type="ECO:0000256" key="7">
    <source>
        <dbReference type="RuleBase" id="RU363032"/>
    </source>
</evidence>
<feature type="domain" description="ABC transmembrane type-1" evidence="8">
    <location>
        <begin position="80"/>
        <end position="280"/>
    </location>
</feature>
<feature type="transmembrane region" description="Helical" evidence="7">
    <location>
        <begin position="20"/>
        <end position="40"/>
    </location>
</feature>
<dbReference type="CDD" id="cd06261">
    <property type="entry name" value="TM_PBP2"/>
    <property type="match status" value="1"/>
</dbReference>
<feature type="transmembrane region" description="Helical" evidence="7">
    <location>
        <begin position="84"/>
        <end position="103"/>
    </location>
</feature>
<accession>A0A841RJT1</accession>
<comment type="caution">
    <text evidence="9">The sequence shown here is derived from an EMBL/GenBank/DDBJ whole genome shotgun (WGS) entry which is preliminary data.</text>
</comment>
<dbReference type="InterPro" id="IPR035906">
    <property type="entry name" value="MetI-like_sf"/>
</dbReference>
<gene>
    <name evidence="9" type="ORF">GGQ92_001740</name>
</gene>
<dbReference type="Proteomes" id="UP000572212">
    <property type="component" value="Unassembled WGS sequence"/>
</dbReference>
<dbReference type="PROSITE" id="PS50928">
    <property type="entry name" value="ABC_TM1"/>
    <property type="match status" value="1"/>
</dbReference>
<comment type="subcellular location">
    <subcellularLocation>
        <location evidence="1 7">Cell membrane</location>
        <topology evidence="1 7">Multi-pass membrane protein</topology>
    </subcellularLocation>
</comment>
<keyword evidence="6 7" id="KW-0472">Membrane</keyword>
<evidence type="ECO:0000256" key="6">
    <source>
        <dbReference type="ARBA" id="ARBA00023136"/>
    </source>
</evidence>
<dbReference type="PANTHER" id="PTHR43744">
    <property type="entry name" value="ABC TRANSPORTER PERMEASE PROTEIN MG189-RELATED-RELATED"/>
    <property type="match status" value="1"/>
</dbReference>
<feature type="transmembrane region" description="Helical" evidence="7">
    <location>
        <begin position="115"/>
        <end position="135"/>
    </location>
</feature>
<organism evidence="9 10">
    <name type="scientific">Gracilibacillus halotolerans</name>
    <dbReference type="NCBI Taxonomy" id="74386"/>
    <lineage>
        <taxon>Bacteria</taxon>
        <taxon>Bacillati</taxon>
        <taxon>Bacillota</taxon>
        <taxon>Bacilli</taxon>
        <taxon>Bacillales</taxon>
        <taxon>Bacillaceae</taxon>
        <taxon>Gracilibacillus</taxon>
    </lineage>
</organism>
<keyword evidence="4 7" id="KW-0812">Transmembrane</keyword>
<evidence type="ECO:0000313" key="9">
    <source>
        <dbReference type="EMBL" id="MBB6512951.1"/>
    </source>
</evidence>
<dbReference type="InterPro" id="IPR000515">
    <property type="entry name" value="MetI-like"/>
</dbReference>
<evidence type="ECO:0000256" key="1">
    <source>
        <dbReference type="ARBA" id="ARBA00004651"/>
    </source>
</evidence>
<proteinExistence type="inferred from homology"/>
<protein>
    <submittedName>
        <fullName evidence="9">Putative aldouronate transport system permease protein</fullName>
    </submittedName>
</protein>
<keyword evidence="10" id="KW-1185">Reference proteome</keyword>
<dbReference type="AlphaFoldDB" id="A0A841RJT1"/>
<evidence type="ECO:0000256" key="2">
    <source>
        <dbReference type="ARBA" id="ARBA00022448"/>
    </source>
</evidence>
<dbReference type="Pfam" id="PF00528">
    <property type="entry name" value="BPD_transp_1"/>
    <property type="match status" value="1"/>
</dbReference>
<comment type="similarity">
    <text evidence="7">Belongs to the binding-protein-dependent transport system permease family.</text>
</comment>
<evidence type="ECO:0000256" key="4">
    <source>
        <dbReference type="ARBA" id="ARBA00022692"/>
    </source>
</evidence>
<evidence type="ECO:0000256" key="5">
    <source>
        <dbReference type="ARBA" id="ARBA00022989"/>
    </source>
</evidence>
<feature type="transmembrane region" description="Helical" evidence="7">
    <location>
        <begin position="188"/>
        <end position="212"/>
    </location>
</feature>
<sequence>MTRAKNSIRESLGDKVFMAIVYITLTIALLIVLLPLVYIVSASLSSPSAVTSGKVWLWPVEFSLDGYKATFKNSRILTGYTNSFIYTLFGTLISVTLTILIAYPLSRKSFYGRNVLMIFIVFTMIFNGGLIPTYLVVQNLGMIDTRWAMILPQAIAVWQVIIARTFFQTSISDDLVEASEMDGCSDIQFIWSIVIPLSKPIIAVLVLMYAVFQWNAYFDALIYLKSADLHPLQLVLRDIIILNTSGGGQMEASEMLKQQELSNLMKYCLIVVASLPVLIIYPFVQKHFVKGVMIGSLKG</sequence>
<dbReference type="EMBL" id="JACHON010000006">
    <property type="protein sequence ID" value="MBB6512951.1"/>
    <property type="molecule type" value="Genomic_DNA"/>
</dbReference>
<dbReference type="GO" id="GO:0055085">
    <property type="term" value="P:transmembrane transport"/>
    <property type="evidence" value="ECO:0007669"/>
    <property type="project" value="InterPro"/>
</dbReference>
<feature type="transmembrane region" description="Helical" evidence="7">
    <location>
        <begin position="264"/>
        <end position="284"/>
    </location>
</feature>
<evidence type="ECO:0000259" key="8">
    <source>
        <dbReference type="PROSITE" id="PS50928"/>
    </source>
</evidence>
<evidence type="ECO:0000256" key="3">
    <source>
        <dbReference type="ARBA" id="ARBA00022475"/>
    </source>
</evidence>
<evidence type="ECO:0000313" key="10">
    <source>
        <dbReference type="Proteomes" id="UP000572212"/>
    </source>
</evidence>
<dbReference type="Gene3D" id="1.10.3720.10">
    <property type="entry name" value="MetI-like"/>
    <property type="match status" value="1"/>
</dbReference>
<dbReference type="PANTHER" id="PTHR43744:SF9">
    <property type="entry name" value="POLYGALACTURONAN_RHAMNOGALACTURONAN TRANSPORT SYSTEM PERMEASE PROTEIN YTCP"/>
    <property type="match status" value="1"/>
</dbReference>
<keyword evidence="2 7" id="KW-0813">Transport</keyword>
<dbReference type="SUPFAM" id="SSF161098">
    <property type="entry name" value="MetI-like"/>
    <property type="match status" value="1"/>
</dbReference>
<keyword evidence="3" id="KW-1003">Cell membrane</keyword>
<dbReference type="RefSeq" id="WP_184247196.1">
    <property type="nucleotide sequence ID" value="NZ_BAAACU010000042.1"/>
</dbReference>